<sequence>MTDQELIRALRCCVSSQRLEAHMKPILFNTEMVRAILDDRKSVTRRVVKPGHLRVLDSQYHKEHPEVPDKTLLEKLCLPPYQPGDTLWVRETWNGDWCDHYIYKADGGSAKAAGYAAEPKWRPSIHMPREAARLFLRVKEVSVEKLREISALSAMDEGVTDWNDFVRLWNTTIKSADLPLYGWDANPWVWVIEFERIGKDEALGGGGD</sequence>
<accession>A0A8S5V346</accession>
<proteinExistence type="predicted"/>
<reference evidence="1" key="1">
    <citation type="journal article" date="2021" name="Proc. Natl. Acad. Sci. U.S.A.">
        <title>A Catalog of Tens of Thousands of Viruses from Human Metagenomes Reveals Hidden Associations with Chronic Diseases.</title>
        <authorList>
            <person name="Tisza M.J."/>
            <person name="Buck C.B."/>
        </authorList>
    </citation>
    <scope>NUCLEOTIDE SEQUENCE</scope>
    <source>
        <strain evidence="1">CtEtC12</strain>
    </source>
</reference>
<protein>
    <submittedName>
        <fullName evidence="1">ASCH domain protein</fullName>
    </submittedName>
</protein>
<dbReference type="EMBL" id="BK016187">
    <property type="protein sequence ID" value="DAG01133.1"/>
    <property type="molecule type" value="Genomic_DNA"/>
</dbReference>
<name>A0A8S5V346_9CAUD</name>
<organism evidence="1">
    <name type="scientific">Myoviridae sp. ctEtC12</name>
    <dbReference type="NCBI Taxonomy" id="2825062"/>
    <lineage>
        <taxon>Viruses</taxon>
        <taxon>Duplodnaviria</taxon>
        <taxon>Heunggongvirae</taxon>
        <taxon>Uroviricota</taxon>
        <taxon>Caudoviricetes</taxon>
    </lineage>
</organism>
<evidence type="ECO:0000313" key="1">
    <source>
        <dbReference type="EMBL" id="DAG01133.1"/>
    </source>
</evidence>